<evidence type="ECO:0000313" key="5">
    <source>
        <dbReference type="EMBL" id="SEG80941.1"/>
    </source>
</evidence>
<comment type="cofactor">
    <cofactor evidence="1">
        <name>pantetheine 4'-phosphate</name>
        <dbReference type="ChEBI" id="CHEBI:47942"/>
    </cofactor>
</comment>
<dbReference type="Pfam" id="PF00550">
    <property type="entry name" value="PP-binding"/>
    <property type="match status" value="1"/>
</dbReference>
<dbReference type="Gene3D" id="3.30.559.10">
    <property type="entry name" value="Chloramphenicol acetyltransferase-like domain"/>
    <property type="match status" value="1"/>
</dbReference>
<protein>
    <submittedName>
        <fullName evidence="5">Non-ribosomal peptide synthase domain TIGR01720</fullName>
    </submittedName>
</protein>
<gene>
    <name evidence="5" type="ORF">SAMN04489712_113181</name>
</gene>
<evidence type="ECO:0000256" key="2">
    <source>
        <dbReference type="ARBA" id="ARBA00022450"/>
    </source>
</evidence>
<dbReference type="GO" id="GO:0003824">
    <property type="term" value="F:catalytic activity"/>
    <property type="evidence" value="ECO:0007669"/>
    <property type="project" value="InterPro"/>
</dbReference>
<dbReference type="GO" id="GO:0008610">
    <property type="term" value="P:lipid biosynthetic process"/>
    <property type="evidence" value="ECO:0007669"/>
    <property type="project" value="UniProtKB-ARBA"/>
</dbReference>
<dbReference type="Pfam" id="PF00668">
    <property type="entry name" value="Condensation"/>
    <property type="match status" value="1"/>
</dbReference>
<dbReference type="SUPFAM" id="SSF47336">
    <property type="entry name" value="ACP-like"/>
    <property type="match status" value="1"/>
</dbReference>
<dbReference type="Gene3D" id="1.10.1200.10">
    <property type="entry name" value="ACP-like"/>
    <property type="match status" value="1"/>
</dbReference>
<dbReference type="InterPro" id="IPR001242">
    <property type="entry name" value="Condensation_dom"/>
</dbReference>
<evidence type="ECO:0000256" key="1">
    <source>
        <dbReference type="ARBA" id="ARBA00001957"/>
    </source>
</evidence>
<dbReference type="PANTHER" id="PTHR45398">
    <property type="match status" value="1"/>
</dbReference>
<evidence type="ECO:0000313" key="6">
    <source>
        <dbReference type="Proteomes" id="UP000236723"/>
    </source>
</evidence>
<dbReference type="PROSITE" id="PS00012">
    <property type="entry name" value="PHOSPHOPANTETHEINE"/>
    <property type="match status" value="1"/>
</dbReference>
<organism evidence="5 6">
    <name type="scientific">Thermomonospora echinospora</name>
    <dbReference type="NCBI Taxonomy" id="1992"/>
    <lineage>
        <taxon>Bacteria</taxon>
        <taxon>Bacillati</taxon>
        <taxon>Actinomycetota</taxon>
        <taxon>Actinomycetes</taxon>
        <taxon>Streptosporangiales</taxon>
        <taxon>Thermomonosporaceae</taxon>
        <taxon>Thermomonospora</taxon>
    </lineage>
</organism>
<accession>A0A1H6D6N7</accession>
<reference evidence="6" key="1">
    <citation type="submission" date="2016-10" db="EMBL/GenBank/DDBJ databases">
        <authorList>
            <person name="Varghese N."/>
            <person name="Submissions S."/>
        </authorList>
    </citation>
    <scope>NUCLEOTIDE SEQUENCE [LARGE SCALE GENOMIC DNA]</scope>
    <source>
        <strain evidence="6">DSM 43163</strain>
    </source>
</reference>
<feature type="non-terminal residue" evidence="5">
    <location>
        <position position="1"/>
    </location>
</feature>
<dbReference type="InterPro" id="IPR009081">
    <property type="entry name" value="PP-bd_ACP"/>
</dbReference>
<keyword evidence="3" id="KW-0597">Phosphoprotein</keyword>
<sequence length="591" mass="62952">APDFAAKVSSRVPRTEREEVLAGLFAEVLGLEWVGIDDGFFDLGGDSIIAIQLVSRARQCGLVISPREVFQHQTVEELAVIAQDAADTQAVEVEPPGAGIGPVPATPIMHWFRELHGPVDDYSQRMLLHAPPGLDLAHLAQALQTLLDHHDMLRLRMTGNGFEVAEPGTIDATALVRRVEVAGLDAAALKATLAEEGAAARSRLRPADGVMAQLVHFDAGPDAQGRLLLTLHHLVVDGVSWRILLPDLVTAWAAISAGQTPALEPVGTSFRRWAQRLVAEATDPARTAELGTWTEVLRTPDPLLGARRPDPGADTFGSARQLTLDLPADITEPLLTSVPAAFHGRVNDVMLTGLALAVAHRRPGPQTAVLVNLEGHGREEIVPGVDLSRTAGWFTTIHPVRLDPGAVPWPEVQAGGPPVGTALKLVKEQLREVPDHGIGYGLLRHLNPKTAAELADLPQPQIAFNYLGRVAADAEGQAADWSPAAPAEAEALGAGQHPDLAMPHTLEISAHTRDLPTGPELSATWIWPGGLLAEDEVRALAEAWFEALRGLVAHAATEGAGGFTPSDISLVSLTQDEIDEFAAELDDGEWD</sequence>
<dbReference type="InterPro" id="IPR020806">
    <property type="entry name" value="PKS_PP-bd"/>
</dbReference>
<dbReference type="PANTHER" id="PTHR45398:SF1">
    <property type="entry name" value="ENZYME, PUTATIVE (JCVI)-RELATED"/>
    <property type="match status" value="1"/>
</dbReference>
<feature type="domain" description="Carrier" evidence="4">
    <location>
        <begin position="12"/>
        <end position="86"/>
    </location>
</feature>
<dbReference type="SMART" id="SM00823">
    <property type="entry name" value="PKS_PP"/>
    <property type="match status" value="1"/>
</dbReference>
<evidence type="ECO:0000259" key="4">
    <source>
        <dbReference type="PROSITE" id="PS50075"/>
    </source>
</evidence>
<dbReference type="InterPro" id="IPR006162">
    <property type="entry name" value="Ppantetheine_attach_site"/>
</dbReference>
<dbReference type="InterPro" id="IPR010060">
    <property type="entry name" value="NRPS_synth"/>
</dbReference>
<dbReference type="Gene3D" id="3.30.559.30">
    <property type="entry name" value="Nonribosomal peptide synthetase, condensation domain"/>
    <property type="match status" value="1"/>
</dbReference>
<dbReference type="Proteomes" id="UP000236723">
    <property type="component" value="Unassembled WGS sequence"/>
</dbReference>
<keyword evidence="6" id="KW-1185">Reference proteome</keyword>
<dbReference type="InterPro" id="IPR023213">
    <property type="entry name" value="CAT-like_dom_sf"/>
</dbReference>
<evidence type="ECO:0000256" key="3">
    <source>
        <dbReference type="ARBA" id="ARBA00022553"/>
    </source>
</evidence>
<name>A0A1H6D6N7_9ACTN</name>
<dbReference type="PROSITE" id="PS50075">
    <property type="entry name" value="CARRIER"/>
    <property type="match status" value="1"/>
</dbReference>
<dbReference type="SUPFAM" id="SSF52777">
    <property type="entry name" value="CoA-dependent acyltransferases"/>
    <property type="match status" value="2"/>
</dbReference>
<dbReference type="FunFam" id="1.10.1200.10:FF:000005">
    <property type="entry name" value="Nonribosomal peptide synthetase 1"/>
    <property type="match status" value="1"/>
</dbReference>
<proteinExistence type="predicted"/>
<dbReference type="EMBL" id="FNVO01000013">
    <property type="protein sequence ID" value="SEG80941.1"/>
    <property type="molecule type" value="Genomic_DNA"/>
</dbReference>
<keyword evidence="2" id="KW-0596">Phosphopantetheine</keyword>
<dbReference type="AlphaFoldDB" id="A0A1H6D6N7"/>
<dbReference type="NCBIfam" id="TIGR01720">
    <property type="entry name" value="NRPS-para261"/>
    <property type="match status" value="1"/>
</dbReference>
<dbReference type="GO" id="GO:0031177">
    <property type="term" value="F:phosphopantetheine binding"/>
    <property type="evidence" value="ECO:0007669"/>
    <property type="project" value="InterPro"/>
</dbReference>
<dbReference type="InterPro" id="IPR036736">
    <property type="entry name" value="ACP-like_sf"/>
</dbReference>